<evidence type="ECO:0000313" key="2">
    <source>
        <dbReference type="Proteomes" id="UP000250235"/>
    </source>
</evidence>
<sequence>MAGRVTLAWSATCIAFPWPRSSCAIYVPHKSVRLYVQVLTVNVSAEIMVRAELCDAKMLKVDASAEICFTCVLNVLCNAKLNMSAESFKEIDQLICFWNFGPQCPTSPLLPPRKDPLKDFDGYRTSANTHPHKQHLYGLLDSTMHTSRNCVTNYIHKFNVIVLGRDLFVKWVLRFIH</sequence>
<keyword evidence="2" id="KW-1185">Reference proteome</keyword>
<name>A0A2Z7DHW5_9LAMI</name>
<reference evidence="1 2" key="1">
    <citation type="journal article" date="2015" name="Proc. Natl. Acad. Sci. U.S.A.">
        <title>The resurrection genome of Boea hygrometrica: A blueprint for survival of dehydration.</title>
        <authorList>
            <person name="Xiao L."/>
            <person name="Yang G."/>
            <person name="Zhang L."/>
            <person name="Yang X."/>
            <person name="Zhao S."/>
            <person name="Ji Z."/>
            <person name="Zhou Q."/>
            <person name="Hu M."/>
            <person name="Wang Y."/>
            <person name="Chen M."/>
            <person name="Xu Y."/>
            <person name="Jin H."/>
            <person name="Xiao X."/>
            <person name="Hu G."/>
            <person name="Bao F."/>
            <person name="Hu Y."/>
            <person name="Wan P."/>
            <person name="Li L."/>
            <person name="Deng X."/>
            <person name="Kuang T."/>
            <person name="Xiang C."/>
            <person name="Zhu J.K."/>
            <person name="Oliver M.J."/>
            <person name="He Y."/>
        </authorList>
    </citation>
    <scope>NUCLEOTIDE SEQUENCE [LARGE SCALE GENOMIC DNA]</scope>
    <source>
        <strain evidence="2">cv. XS01</strain>
    </source>
</reference>
<organism evidence="1 2">
    <name type="scientific">Dorcoceras hygrometricum</name>
    <dbReference type="NCBI Taxonomy" id="472368"/>
    <lineage>
        <taxon>Eukaryota</taxon>
        <taxon>Viridiplantae</taxon>
        <taxon>Streptophyta</taxon>
        <taxon>Embryophyta</taxon>
        <taxon>Tracheophyta</taxon>
        <taxon>Spermatophyta</taxon>
        <taxon>Magnoliopsida</taxon>
        <taxon>eudicotyledons</taxon>
        <taxon>Gunneridae</taxon>
        <taxon>Pentapetalae</taxon>
        <taxon>asterids</taxon>
        <taxon>lamiids</taxon>
        <taxon>Lamiales</taxon>
        <taxon>Gesneriaceae</taxon>
        <taxon>Didymocarpoideae</taxon>
        <taxon>Trichosporeae</taxon>
        <taxon>Loxocarpinae</taxon>
        <taxon>Dorcoceras</taxon>
    </lineage>
</organism>
<gene>
    <name evidence="1" type="ORF">F511_38877</name>
</gene>
<proteinExistence type="predicted"/>
<accession>A0A2Z7DHW5</accession>
<protein>
    <submittedName>
        <fullName evidence="1">Uncharacterized protein</fullName>
    </submittedName>
</protein>
<evidence type="ECO:0000313" key="1">
    <source>
        <dbReference type="EMBL" id="KZV57283.1"/>
    </source>
</evidence>
<dbReference type="AlphaFoldDB" id="A0A2Z7DHW5"/>
<dbReference type="EMBL" id="KQ987357">
    <property type="protein sequence ID" value="KZV57283.1"/>
    <property type="molecule type" value="Genomic_DNA"/>
</dbReference>
<dbReference type="Proteomes" id="UP000250235">
    <property type="component" value="Unassembled WGS sequence"/>
</dbReference>